<evidence type="ECO:0000313" key="1">
    <source>
        <dbReference type="EMBL" id="KGC16498.1"/>
    </source>
</evidence>
<dbReference type="RefSeq" id="WP_144417606.1">
    <property type="nucleotide sequence ID" value="NZ_CADEVY010000012.1"/>
</dbReference>
<dbReference type="AlphaFoldDB" id="A0AAW3F5F2"/>
<organism evidence="1 2">
    <name type="scientific">Burkholderia gladioli</name>
    <name type="common">Pseudomonas marginata</name>
    <name type="synonym">Phytomonas marginata</name>
    <dbReference type="NCBI Taxonomy" id="28095"/>
    <lineage>
        <taxon>Bacteria</taxon>
        <taxon>Pseudomonadati</taxon>
        <taxon>Pseudomonadota</taxon>
        <taxon>Betaproteobacteria</taxon>
        <taxon>Burkholderiales</taxon>
        <taxon>Burkholderiaceae</taxon>
        <taxon>Burkholderia</taxon>
    </lineage>
</organism>
<accession>A0AAW3F5F2</accession>
<dbReference type="EMBL" id="JPGG01000015">
    <property type="protein sequence ID" value="KGC16498.1"/>
    <property type="molecule type" value="Genomic_DNA"/>
</dbReference>
<comment type="caution">
    <text evidence="1">The sequence shown here is derived from an EMBL/GenBank/DDBJ whole genome shotgun (WGS) entry which is preliminary data.</text>
</comment>
<gene>
    <name evidence="1" type="ORF">DM48_3377</name>
</gene>
<proteinExistence type="predicted"/>
<reference evidence="1 2" key="1">
    <citation type="submission" date="2014-04" db="EMBL/GenBank/DDBJ databases">
        <authorList>
            <person name="Bishop-Lilly K.A."/>
            <person name="Broomall S.M."/>
            <person name="Chain P.S."/>
            <person name="Chertkov O."/>
            <person name="Coyne S.R."/>
            <person name="Daligault H.E."/>
            <person name="Davenport K.W."/>
            <person name="Erkkila T."/>
            <person name="Frey K.G."/>
            <person name="Gibbons H.S."/>
            <person name="Gu W."/>
            <person name="Jaissle J."/>
            <person name="Johnson S.L."/>
            <person name="Koroleva G.I."/>
            <person name="Ladner J.T."/>
            <person name="Lo C.-C."/>
            <person name="Minogue T.D."/>
            <person name="Munk C."/>
            <person name="Palacios G.F."/>
            <person name="Redden C.L."/>
            <person name="Rosenzweig C.N."/>
            <person name="Scholz M.B."/>
            <person name="Teshima H."/>
            <person name="Xu Y."/>
        </authorList>
    </citation>
    <scope>NUCLEOTIDE SEQUENCE [LARGE SCALE GENOMIC DNA]</scope>
    <source>
        <strain evidence="2">gladioli</strain>
    </source>
</reference>
<sequence>MPTYYAPASGGGVPDAVRGRFRRNIPDPIPVVALWLLADDRRVLHTVAAIAIRGLSAHAISVAIDAYYERGGFEAFPLDPTLLLITLADFEAAMKRGHAADVIDRVQSNDRSSVFSSAFTLR</sequence>
<dbReference type="Proteomes" id="UP000029590">
    <property type="component" value="Unassembled WGS sequence"/>
</dbReference>
<name>A0AAW3F5F2_BURGA</name>
<evidence type="ECO:0000313" key="2">
    <source>
        <dbReference type="Proteomes" id="UP000029590"/>
    </source>
</evidence>
<protein>
    <submittedName>
        <fullName evidence="1">Acetyltransferase domain protein</fullName>
    </submittedName>
</protein>